<dbReference type="OrthoDB" id="10253254at2759"/>
<evidence type="ECO:0000313" key="3">
    <source>
        <dbReference type="Proteomes" id="UP000759131"/>
    </source>
</evidence>
<gene>
    <name evidence="2" type="ORF">OSB1V03_LOCUS13304</name>
</gene>
<keyword evidence="3" id="KW-1185">Reference proteome</keyword>
<protein>
    <recommendedName>
        <fullName evidence="4">Ceramide phosphoethanolamine synthase</fullName>
    </recommendedName>
</protein>
<accession>A0A7R9Q6K4</accession>
<dbReference type="InterPro" id="IPR043130">
    <property type="entry name" value="CDP-OH_PTrfase_TM_dom"/>
</dbReference>
<name>A0A7R9Q6K4_9ACAR</name>
<evidence type="ECO:0000256" key="1">
    <source>
        <dbReference type="SAM" id="Phobius"/>
    </source>
</evidence>
<dbReference type="AlphaFoldDB" id="A0A7R9Q6K4"/>
<feature type="transmembrane region" description="Helical" evidence="1">
    <location>
        <begin position="85"/>
        <end position="101"/>
    </location>
</feature>
<sequence>MIRQKISVLVLVFVFSLFLVKDIALFRTIQSITFNANTSQPCPQIYAKTVMLDHVNNYIMSPLSREFEDTIHLTARFPSLTANQVSYFGVLVAVVAARVVLSDTLCVRRLAVGLFLVRQFVDDLDGLVARIRIGMDRNVDVSITGTTGYAVDGICDAIGFTVFVVAVFAHSLRNTNYKYKPIIDGDGESRAKRLLLRNYALFGLQMALSCVLWNRYIDVFHRLLEVHPSVTTVQIFKSRLQWLIMWLWRCYGNAHQLMIFFLMSVWLNRSDQFVQCVHFIGFVALIGLSFLTEMHLNDIENYLADTS</sequence>
<dbReference type="Gene3D" id="1.20.120.1760">
    <property type="match status" value="1"/>
</dbReference>
<evidence type="ECO:0000313" key="2">
    <source>
        <dbReference type="EMBL" id="CAD7632904.1"/>
    </source>
</evidence>
<dbReference type="EMBL" id="OC866343">
    <property type="protein sequence ID" value="CAD7632904.1"/>
    <property type="molecule type" value="Genomic_DNA"/>
</dbReference>
<evidence type="ECO:0008006" key="4">
    <source>
        <dbReference type="Google" id="ProtNLM"/>
    </source>
</evidence>
<dbReference type="Proteomes" id="UP000759131">
    <property type="component" value="Unassembled WGS sequence"/>
</dbReference>
<keyword evidence="1" id="KW-0812">Transmembrane</keyword>
<proteinExistence type="predicted"/>
<feature type="transmembrane region" description="Helical" evidence="1">
    <location>
        <begin position="273"/>
        <end position="292"/>
    </location>
</feature>
<reference evidence="2" key="1">
    <citation type="submission" date="2020-11" db="EMBL/GenBank/DDBJ databases">
        <authorList>
            <person name="Tran Van P."/>
        </authorList>
    </citation>
    <scope>NUCLEOTIDE SEQUENCE</scope>
</reference>
<keyword evidence="1" id="KW-0472">Membrane</keyword>
<feature type="transmembrane region" description="Helical" evidence="1">
    <location>
        <begin position="246"/>
        <end position="266"/>
    </location>
</feature>
<feature type="transmembrane region" description="Helical" evidence="1">
    <location>
        <begin position="199"/>
        <end position="217"/>
    </location>
</feature>
<dbReference type="EMBL" id="CAJPIZ010011768">
    <property type="protein sequence ID" value="CAG2113334.1"/>
    <property type="molecule type" value="Genomic_DNA"/>
</dbReference>
<organism evidence="2">
    <name type="scientific">Medioppia subpectinata</name>
    <dbReference type="NCBI Taxonomy" id="1979941"/>
    <lineage>
        <taxon>Eukaryota</taxon>
        <taxon>Metazoa</taxon>
        <taxon>Ecdysozoa</taxon>
        <taxon>Arthropoda</taxon>
        <taxon>Chelicerata</taxon>
        <taxon>Arachnida</taxon>
        <taxon>Acari</taxon>
        <taxon>Acariformes</taxon>
        <taxon>Sarcoptiformes</taxon>
        <taxon>Oribatida</taxon>
        <taxon>Brachypylina</taxon>
        <taxon>Oppioidea</taxon>
        <taxon>Oppiidae</taxon>
        <taxon>Medioppia</taxon>
    </lineage>
</organism>
<keyword evidence="1" id="KW-1133">Transmembrane helix</keyword>